<keyword evidence="2" id="KW-0238">DNA-binding</keyword>
<evidence type="ECO:0000313" key="8">
    <source>
        <dbReference type="Proteomes" id="UP000190744"/>
    </source>
</evidence>
<feature type="compositionally biased region" description="Low complexity" evidence="5">
    <location>
        <begin position="63"/>
        <end position="76"/>
    </location>
</feature>
<sequence length="381" mass="43013">MPRRTHKKSRNGCVECKRRHVKCDERRPICSNCVASERRCQFVGPAPTVSSAQASPSTSHEIASASPATSSPAQQPTPAPSGGFVQDAPVNLLHVELLHNFLLEGANWVNAHEVSSSTSFPDLLRTGLEAPYLLNMMLALSALNLSIVKRDRRDYYRHHATQLQSHALNNFNSLSPHFDQKTCIPMFLFAAILGLHLLCETLVFREGPFESFLDRFVQYLRLHQGIRTITAEGRWEYLQETSIKPFLTMSERLPPMDSKFGPVCESLYQRIEGSEKSEARLKVYLQTIQALQMVMTALDSEKERLGPLVAWPVIVSPDYVDLVASHQGEALVILAYYGALIHPSRNDWVFQDGGQFLIESVTQYLGPAWHDWLEWPWKALT</sequence>
<dbReference type="InterPro" id="IPR036864">
    <property type="entry name" value="Zn2-C6_fun-type_DNA-bd_sf"/>
</dbReference>
<keyword evidence="4" id="KW-0539">Nucleus</keyword>
<dbReference type="PROSITE" id="PS50048">
    <property type="entry name" value="ZN2_CY6_FUNGAL_2"/>
    <property type="match status" value="1"/>
</dbReference>
<proteinExistence type="predicted"/>
<evidence type="ECO:0000256" key="3">
    <source>
        <dbReference type="ARBA" id="ARBA00023163"/>
    </source>
</evidence>
<dbReference type="InterPro" id="IPR001138">
    <property type="entry name" value="Zn2Cys6_DnaBD"/>
</dbReference>
<keyword evidence="3" id="KW-0804">Transcription</keyword>
<feature type="compositionally biased region" description="Polar residues" evidence="5">
    <location>
        <begin position="48"/>
        <end position="61"/>
    </location>
</feature>
<reference evidence="8" key="1">
    <citation type="submission" date="2015-09" db="EMBL/GenBank/DDBJ databases">
        <authorList>
            <person name="Fill T.P."/>
            <person name="Baretta J.F."/>
            <person name="de Almeida L.G."/>
            <person name="Rocha M."/>
            <person name="de Souza D.H."/>
            <person name="Malavazi I."/>
            <person name="Cerdeira L.T."/>
            <person name="Hong H."/>
            <person name="Samborskyy M."/>
            <person name="de Vasconcelos A.T."/>
            <person name="Leadlay P."/>
            <person name="Rodrigues-Filho E."/>
        </authorList>
    </citation>
    <scope>NUCLEOTIDE SEQUENCE [LARGE SCALE GENOMIC DNA]</scope>
    <source>
        <strain evidence="8">LaBioMMi 136</strain>
    </source>
</reference>
<dbReference type="GO" id="GO:0008270">
    <property type="term" value="F:zinc ion binding"/>
    <property type="evidence" value="ECO:0007669"/>
    <property type="project" value="InterPro"/>
</dbReference>
<dbReference type="GO" id="GO:0003677">
    <property type="term" value="F:DNA binding"/>
    <property type="evidence" value="ECO:0007669"/>
    <property type="project" value="UniProtKB-KW"/>
</dbReference>
<dbReference type="SUPFAM" id="SSF57701">
    <property type="entry name" value="Zn2/Cys6 DNA-binding domain"/>
    <property type="match status" value="1"/>
</dbReference>
<comment type="caution">
    <text evidence="7">The sequence shown here is derived from an EMBL/GenBank/DDBJ whole genome shotgun (WGS) entry which is preliminary data.</text>
</comment>
<dbReference type="Gene3D" id="4.10.240.10">
    <property type="entry name" value="Zn(2)-C6 fungal-type DNA-binding domain"/>
    <property type="match status" value="1"/>
</dbReference>
<dbReference type="Pfam" id="PF00172">
    <property type="entry name" value="Zn_clus"/>
    <property type="match status" value="1"/>
</dbReference>
<evidence type="ECO:0000256" key="5">
    <source>
        <dbReference type="SAM" id="MobiDB-lite"/>
    </source>
</evidence>
<dbReference type="PANTHER" id="PTHR47784">
    <property type="entry name" value="STEROL UPTAKE CONTROL PROTEIN 2"/>
    <property type="match status" value="1"/>
</dbReference>
<dbReference type="AlphaFoldDB" id="A0A1S9RW80"/>
<evidence type="ECO:0000256" key="4">
    <source>
        <dbReference type="ARBA" id="ARBA00023242"/>
    </source>
</evidence>
<evidence type="ECO:0000256" key="1">
    <source>
        <dbReference type="ARBA" id="ARBA00023015"/>
    </source>
</evidence>
<accession>A0A1S9RW80</accession>
<organism evidence="7 8">
    <name type="scientific">Penicillium brasilianum</name>
    <dbReference type="NCBI Taxonomy" id="104259"/>
    <lineage>
        <taxon>Eukaryota</taxon>
        <taxon>Fungi</taxon>
        <taxon>Dikarya</taxon>
        <taxon>Ascomycota</taxon>
        <taxon>Pezizomycotina</taxon>
        <taxon>Eurotiomycetes</taxon>
        <taxon>Eurotiomycetidae</taxon>
        <taxon>Eurotiales</taxon>
        <taxon>Aspergillaceae</taxon>
        <taxon>Penicillium</taxon>
    </lineage>
</organism>
<dbReference type="CDD" id="cd00067">
    <property type="entry name" value="GAL4"/>
    <property type="match status" value="1"/>
</dbReference>
<evidence type="ECO:0000256" key="2">
    <source>
        <dbReference type="ARBA" id="ARBA00023125"/>
    </source>
</evidence>
<gene>
    <name evidence="7" type="ORF">PEBR_06542</name>
</gene>
<keyword evidence="1" id="KW-0805">Transcription regulation</keyword>
<protein>
    <submittedName>
        <fullName evidence="7">C6 finger domain protein</fullName>
    </submittedName>
</protein>
<dbReference type="InterPro" id="IPR053157">
    <property type="entry name" value="Sterol_Uptake_Regulator"/>
</dbReference>
<dbReference type="EMBL" id="LJBN01000102">
    <property type="protein sequence ID" value="OOQ89779.1"/>
    <property type="molecule type" value="Genomic_DNA"/>
</dbReference>
<evidence type="ECO:0000259" key="6">
    <source>
        <dbReference type="PROSITE" id="PS50048"/>
    </source>
</evidence>
<dbReference type="Proteomes" id="UP000190744">
    <property type="component" value="Unassembled WGS sequence"/>
</dbReference>
<dbReference type="PROSITE" id="PS00463">
    <property type="entry name" value="ZN2_CY6_FUNGAL_1"/>
    <property type="match status" value="1"/>
</dbReference>
<feature type="domain" description="Zn(2)-C6 fungal-type" evidence="6">
    <location>
        <begin position="12"/>
        <end position="42"/>
    </location>
</feature>
<dbReference type="GO" id="GO:0001228">
    <property type="term" value="F:DNA-binding transcription activator activity, RNA polymerase II-specific"/>
    <property type="evidence" value="ECO:0007669"/>
    <property type="project" value="TreeGrafter"/>
</dbReference>
<name>A0A1S9RW80_PENBI</name>
<dbReference type="PANTHER" id="PTHR47784:SF4">
    <property type="entry name" value="ZN(II)2CYS6 TRANSCRIPTION FACTOR (EUROFUNG)"/>
    <property type="match status" value="1"/>
</dbReference>
<dbReference type="SMART" id="SM00066">
    <property type="entry name" value="GAL4"/>
    <property type="match status" value="1"/>
</dbReference>
<feature type="region of interest" description="Disordered" evidence="5">
    <location>
        <begin position="47"/>
        <end position="84"/>
    </location>
</feature>
<evidence type="ECO:0000313" key="7">
    <source>
        <dbReference type="EMBL" id="OOQ89779.1"/>
    </source>
</evidence>